<name>Q1PE08_ARATH</name>
<sequence>MLACNCWALKLTEFQIYFATRIEEKLGYLVECETRLIHGVGFYVCVVSSDYNPCHLVRRIYKFMNGIRLVSLSIIS</sequence>
<organism evidence="1">
    <name type="scientific">Arabidopsis thaliana</name>
    <name type="common">Mouse-ear cress</name>
    <dbReference type="NCBI Taxonomy" id="3702"/>
    <lineage>
        <taxon>Eukaryota</taxon>
        <taxon>Viridiplantae</taxon>
        <taxon>Streptophyta</taxon>
        <taxon>Embryophyta</taxon>
        <taxon>Tracheophyta</taxon>
        <taxon>Spermatophyta</taxon>
        <taxon>Magnoliopsida</taxon>
        <taxon>eudicotyledons</taxon>
        <taxon>Gunneridae</taxon>
        <taxon>Pentapetalae</taxon>
        <taxon>rosids</taxon>
        <taxon>malvids</taxon>
        <taxon>Brassicales</taxon>
        <taxon>Brassicaceae</taxon>
        <taxon>Camelineae</taxon>
        <taxon>Arabidopsis</taxon>
    </lineage>
</organism>
<proteinExistence type="evidence at transcript level"/>
<dbReference type="GO" id="GO:0046872">
    <property type="term" value="F:metal ion binding"/>
    <property type="evidence" value="ECO:0007669"/>
    <property type="project" value="InterPro"/>
</dbReference>
<dbReference type="SUPFAM" id="SSF63411">
    <property type="entry name" value="LuxS/MPP-like metallohydrolase"/>
    <property type="match status" value="1"/>
</dbReference>
<evidence type="ECO:0000313" key="1">
    <source>
        <dbReference type="EMBL" id="ABE66123.1"/>
    </source>
</evidence>
<reference evidence="1" key="1">
    <citation type="submission" date="2006-03" db="EMBL/GenBank/DDBJ databases">
        <authorList>
            <person name="Underwood B.A."/>
            <person name="Xiao Y."/>
            <person name="Moskal W."/>
            <person name="Monaghan E."/>
            <person name="Wang W."/>
            <person name="Redman J."/>
            <person name="Wu H.C."/>
            <person name="Utterback T."/>
            <person name="Town C.D."/>
        </authorList>
    </citation>
    <scope>NUCLEOTIDE SEQUENCE</scope>
</reference>
<dbReference type="InterPro" id="IPR011249">
    <property type="entry name" value="Metalloenz_LuxS/M16"/>
</dbReference>
<dbReference type="AlphaFoldDB" id="Q1PE08"/>
<dbReference type="ExpressionAtlas" id="Q1PE08">
    <property type="expression patterns" value="baseline and differential"/>
</dbReference>
<accession>Q1PE08</accession>
<dbReference type="EMBL" id="DQ446910">
    <property type="protein sequence ID" value="ABE66123.1"/>
    <property type="molecule type" value="mRNA"/>
</dbReference>
<gene>
    <name evidence="1" type="ordered locus">At5g01440</name>
</gene>
<protein>
    <submittedName>
        <fullName evidence="1">Insulin-degrading enzyme-like</fullName>
    </submittedName>
</protein>
<dbReference type="Gene3D" id="3.30.830.10">
    <property type="entry name" value="Metalloenzyme, LuxS/M16 peptidase-like"/>
    <property type="match status" value="1"/>
</dbReference>